<dbReference type="EMBL" id="CAJVPT010012183">
    <property type="protein sequence ID" value="CAG8585471.1"/>
    <property type="molecule type" value="Genomic_DNA"/>
</dbReference>
<keyword evidence="2" id="KW-1185">Reference proteome</keyword>
<accession>A0ACA9MF34</accession>
<name>A0ACA9MF34_9GLOM</name>
<proteinExistence type="predicted"/>
<evidence type="ECO:0000313" key="2">
    <source>
        <dbReference type="Proteomes" id="UP000789525"/>
    </source>
</evidence>
<sequence length="134" mass="15727">MVFEYYEGGVPRLPRIENEQYKLQIIRKLACQLLITLMHTRKWGILHADLKLENIVCTTGMSTYFVNDDDELSFNLLSNGVLRPATSLDLRVIDFGNAMKLEDVVKYFETFQVQTLAYRAPEVRMPLRFYLMRN</sequence>
<organism evidence="1 2">
    <name type="scientific">Acaulospora colombiana</name>
    <dbReference type="NCBI Taxonomy" id="27376"/>
    <lineage>
        <taxon>Eukaryota</taxon>
        <taxon>Fungi</taxon>
        <taxon>Fungi incertae sedis</taxon>
        <taxon>Mucoromycota</taxon>
        <taxon>Glomeromycotina</taxon>
        <taxon>Glomeromycetes</taxon>
        <taxon>Diversisporales</taxon>
        <taxon>Acaulosporaceae</taxon>
        <taxon>Acaulospora</taxon>
    </lineage>
</organism>
<protein>
    <submittedName>
        <fullName evidence="1">13090_t:CDS:1</fullName>
    </submittedName>
</protein>
<gene>
    <name evidence="1" type="ORF">ACOLOM_LOCUS6122</name>
</gene>
<dbReference type="Proteomes" id="UP000789525">
    <property type="component" value="Unassembled WGS sequence"/>
</dbReference>
<evidence type="ECO:0000313" key="1">
    <source>
        <dbReference type="EMBL" id="CAG8585471.1"/>
    </source>
</evidence>
<comment type="caution">
    <text evidence="1">The sequence shown here is derived from an EMBL/GenBank/DDBJ whole genome shotgun (WGS) entry which is preliminary data.</text>
</comment>
<reference evidence="1" key="1">
    <citation type="submission" date="2021-06" db="EMBL/GenBank/DDBJ databases">
        <authorList>
            <person name="Kallberg Y."/>
            <person name="Tangrot J."/>
            <person name="Rosling A."/>
        </authorList>
    </citation>
    <scope>NUCLEOTIDE SEQUENCE</scope>
    <source>
        <strain evidence="1">CL356</strain>
    </source>
</reference>